<evidence type="ECO:0000313" key="2">
    <source>
        <dbReference type="Proteomes" id="UP000703720"/>
    </source>
</evidence>
<gene>
    <name evidence="1" type="ORF">JOF42_003174</name>
</gene>
<keyword evidence="2" id="KW-1185">Reference proteome</keyword>
<sequence length="224" mass="23899">MNRVPVQLANVSAPFPPAELPDLASAGLDASVAATSVRSAHGDPLLFARALAAGAAHDPAALADRERALELVSLAAWRAGALGLRADALARLDRLDSAGQRLAAAATLGLGVDALDEFRRRQRVDRFWWPGRADQRGYVLATGGFRGLGGAWIRPPERVESLADAGAFGFLVAGSWWRLDSDVWAARLSLLPDRPETVAPRDDAVSIVIGPDTHLAWVHVREPQ</sequence>
<dbReference type="EMBL" id="JAGIOA010000001">
    <property type="protein sequence ID" value="MBP2379679.1"/>
    <property type="molecule type" value="Genomic_DNA"/>
</dbReference>
<dbReference type="RefSeq" id="WP_307803625.1">
    <property type="nucleotide sequence ID" value="NZ_BAAAIO010000002.1"/>
</dbReference>
<comment type="caution">
    <text evidence="1">The sequence shown here is derived from an EMBL/GenBank/DDBJ whole genome shotgun (WGS) entry which is preliminary data.</text>
</comment>
<dbReference type="Proteomes" id="UP000703720">
    <property type="component" value="Unassembled WGS sequence"/>
</dbReference>
<protein>
    <recommendedName>
        <fullName evidence="3">Potassium transporter Kef</fullName>
    </recommendedName>
</protein>
<reference evidence="1 2" key="1">
    <citation type="submission" date="2021-03" db="EMBL/GenBank/DDBJ databases">
        <title>Sequencing the genomes of 1000 actinobacteria strains.</title>
        <authorList>
            <person name="Klenk H.-P."/>
        </authorList>
    </citation>
    <scope>NUCLEOTIDE SEQUENCE [LARGE SCALE GENOMIC DNA]</scope>
    <source>
        <strain evidence="1 2">DSM 13468</strain>
    </source>
</reference>
<name>A0ABS4WTZ8_9MICO</name>
<evidence type="ECO:0008006" key="3">
    <source>
        <dbReference type="Google" id="ProtNLM"/>
    </source>
</evidence>
<organism evidence="1 2">
    <name type="scientific">Microbacterium phyllosphaerae</name>
    <dbReference type="NCBI Taxonomy" id="124798"/>
    <lineage>
        <taxon>Bacteria</taxon>
        <taxon>Bacillati</taxon>
        <taxon>Actinomycetota</taxon>
        <taxon>Actinomycetes</taxon>
        <taxon>Micrococcales</taxon>
        <taxon>Microbacteriaceae</taxon>
        <taxon>Microbacterium</taxon>
    </lineage>
</organism>
<evidence type="ECO:0000313" key="1">
    <source>
        <dbReference type="EMBL" id="MBP2379679.1"/>
    </source>
</evidence>
<proteinExistence type="predicted"/>
<accession>A0ABS4WTZ8</accession>